<dbReference type="Pfam" id="PF02518">
    <property type="entry name" value="HATPase_c"/>
    <property type="match status" value="1"/>
</dbReference>
<dbReference type="InterPro" id="IPR003594">
    <property type="entry name" value="HATPase_dom"/>
</dbReference>
<dbReference type="PRINTS" id="PR00344">
    <property type="entry name" value="BCTRLSENSOR"/>
</dbReference>
<proteinExistence type="predicted"/>
<evidence type="ECO:0000259" key="6">
    <source>
        <dbReference type="PROSITE" id="PS50109"/>
    </source>
</evidence>
<keyword evidence="9" id="KW-1185">Reference proteome</keyword>
<dbReference type="InterPro" id="IPR005467">
    <property type="entry name" value="His_kinase_dom"/>
</dbReference>
<sequence length="352" mass="39479">VKFTDSGYIKLCANKEAYTNQEQIDLILAVEDSGIGIPSNQQAFIFESFRQVDGQSSRKYGGTGLGLAITKRLIELMNGEISVESNPGKGSRFEIILHEVKVAVSQPAFMQDNTFDSNNITFEKARVLVVDDIELNRQLIEEYLSQVNLEVISAENGEEALLFAEEYHPALILMDLRMPEMDGYEATKRLKNNPNTGDIPIIALTASVAFNKKAQIEAHGFDDFLSKPVNISVLLSELSHYLKYTQNYVVSQAAPTVVETLKLENIVNLSELREKIEKEVMPLWKRANIAIRIDVVTKLAEKMIKLGNEYNVAVFIHYGESLLENLDTFEIVRLQKAIKELPVLVKPLSAEA</sequence>
<dbReference type="SUPFAM" id="SSF55874">
    <property type="entry name" value="ATPase domain of HSP90 chaperone/DNA topoisomerase II/histidine kinase"/>
    <property type="match status" value="1"/>
</dbReference>
<accession>A0ABT7VWE9</accession>
<dbReference type="EMBL" id="JAUCGM010000952">
    <property type="protein sequence ID" value="MDM8563902.1"/>
    <property type="molecule type" value="Genomic_DNA"/>
</dbReference>
<dbReference type="Gene3D" id="3.30.565.10">
    <property type="entry name" value="Histidine kinase-like ATPase, C-terminal domain"/>
    <property type="match status" value="1"/>
</dbReference>
<dbReference type="SMART" id="SM00387">
    <property type="entry name" value="HATPase_c"/>
    <property type="match status" value="1"/>
</dbReference>
<evidence type="ECO:0000313" key="8">
    <source>
        <dbReference type="EMBL" id="MDM8563902.1"/>
    </source>
</evidence>
<dbReference type="Proteomes" id="UP001171945">
    <property type="component" value="Unassembled WGS sequence"/>
</dbReference>
<evidence type="ECO:0000256" key="5">
    <source>
        <dbReference type="PROSITE-ProRule" id="PRU00169"/>
    </source>
</evidence>
<dbReference type="PROSITE" id="PS50110">
    <property type="entry name" value="RESPONSE_REGULATORY"/>
    <property type="match status" value="1"/>
</dbReference>
<dbReference type="PANTHER" id="PTHR45339">
    <property type="entry name" value="HYBRID SIGNAL TRANSDUCTION HISTIDINE KINASE J"/>
    <property type="match status" value="1"/>
</dbReference>
<evidence type="ECO:0000313" key="9">
    <source>
        <dbReference type="Proteomes" id="UP001171945"/>
    </source>
</evidence>
<evidence type="ECO:0000256" key="1">
    <source>
        <dbReference type="ARBA" id="ARBA00000085"/>
    </source>
</evidence>
<comment type="caution">
    <text evidence="8">The sequence shown here is derived from an EMBL/GenBank/DDBJ whole genome shotgun (WGS) entry which is preliminary data.</text>
</comment>
<gene>
    <name evidence="8" type="ORF">QUF54_11165</name>
</gene>
<dbReference type="InterPro" id="IPR011006">
    <property type="entry name" value="CheY-like_superfamily"/>
</dbReference>
<comment type="catalytic activity">
    <reaction evidence="1">
        <text>ATP + protein L-histidine = ADP + protein N-phospho-L-histidine.</text>
        <dbReference type="EC" id="2.7.13.3"/>
    </reaction>
</comment>
<organism evidence="8 9">
    <name type="scientific">Candidatus Marithioploca araucensis</name>
    <dbReference type="NCBI Taxonomy" id="70273"/>
    <lineage>
        <taxon>Bacteria</taxon>
        <taxon>Pseudomonadati</taxon>
        <taxon>Pseudomonadota</taxon>
        <taxon>Gammaproteobacteria</taxon>
        <taxon>Thiotrichales</taxon>
        <taxon>Thiotrichaceae</taxon>
        <taxon>Candidatus Marithioploca</taxon>
    </lineage>
</organism>
<dbReference type="SUPFAM" id="SSF52172">
    <property type="entry name" value="CheY-like"/>
    <property type="match status" value="1"/>
</dbReference>
<feature type="modified residue" description="4-aspartylphosphate" evidence="5">
    <location>
        <position position="175"/>
    </location>
</feature>
<dbReference type="InterPro" id="IPR001789">
    <property type="entry name" value="Sig_transdc_resp-reg_receiver"/>
</dbReference>
<dbReference type="InterPro" id="IPR036890">
    <property type="entry name" value="HATPase_C_sf"/>
</dbReference>
<evidence type="ECO:0000256" key="3">
    <source>
        <dbReference type="ARBA" id="ARBA00022553"/>
    </source>
</evidence>
<dbReference type="SMART" id="SM00448">
    <property type="entry name" value="REC"/>
    <property type="match status" value="1"/>
</dbReference>
<keyword evidence="3 5" id="KW-0597">Phosphoprotein</keyword>
<protein>
    <recommendedName>
        <fullName evidence="2">histidine kinase</fullName>
        <ecNumber evidence="2">2.7.13.3</ecNumber>
    </recommendedName>
</protein>
<dbReference type="PANTHER" id="PTHR45339:SF1">
    <property type="entry name" value="HYBRID SIGNAL TRANSDUCTION HISTIDINE KINASE J"/>
    <property type="match status" value="1"/>
</dbReference>
<reference evidence="8" key="1">
    <citation type="submission" date="2023-06" db="EMBL/GenBank/DDBJ databases">
        <title>Uncultivated large filamentous bacteria from sulfidic sediments reveal new species and different genomic features in energy metabolism and defense.</title>
        <authorList>
            <person name="Fonseca A."/>
        </authorList>
    </citation>
    <scope>NUCLEOTIDE SEQUENCE</scope>
    <source>
        <strain evidence="8">HSG4</strain>
    </source>
</reference>
<dbReference type="CDD" id="cd16922">
    <property type="entry name" value="HATPase_EvgS-ArcB-TorS-like"/>
    <property type="match status" value="1"/>
</dbReference>
<dbReference type="Pfam" id="PF00072">
    <property type="entry name" value="Response_reg"/>
    <property type="match status" value="1"/>
</dbReference>
<evidence type="ECO:0000259" key="7">
    <source>
        <dbReference type="PROSITE" id="PS50110"/>
    </source>
</evidence>
<feature type="domain" description="Histidine kinase" evidence="6">
    <location>
        <begin position="1"/>
        <end position="101"/>
    </location>
</feature>
<name>A0ABT7VWE9_9GAMM</name>
<dbReference type="InterPro" id="IPR004358">
    <property type="entry name" value="Sig_transdc_His_kin-like_C"/>
</dbReference>
<dbReference type="PROSITE" id="PS50109">
    <property type="entry name" value="HIS_KIN"/>
    <property type="match status" value="1"/>
</dbReference>
<evidence type="ECO:0000256" key="4">
    <source>
        <dbReference type="ARBA" id="ARBA00023012"/>
    </source>
</evidence>
<feature type="domain" description="Response regulatory" evidence="7">
    <location>
        <begin position="126"/>
        <end position="242"/>
    </location>
</feature>
<feature type="non-terminal residue" evidence="8">
    <location>
        <position position="1"/>
    </location>
</feature>
<dbReference type="Gene3D" id="3.40.50.2300">
    <property type="match status" value="1"/>
</dbReference>
<evidence type="ECO:0000256" key="2">
    <source>
        <dbReference type="ARBA" id="ARBA00012438"/>
    </source>
</evidence>
<dbReference type="EC" id="2.7.13.3" evidence="2"/>
<dbReference type="CDD" id="cd17546">
    <property type="entry name" value="REC_hyHK_CKI1_RcsC-like"/>
    <property type="match status" value="1"/>
</dbReference>
<keyword evidence="4" id="KW-0902">Two-component regulatory system</keyword>